<feature type="domain" description="U3 small nucleolar RNA-associated protein 20" evidence="3">
    <location>
        <begin position="1617"/>
        <end position="1839"/>
    </location>
</feature>
<feature type="region of interest" description="Disordered" evidence="1">
    <location>
        <begin position="2358"/>
        <end position="2388"/>
    </location>
</feature>
<dbReference type="InterPro" id="IPR016024">
    <property type="entry name" value="ARM-type_fold"/>
</dbReference>
<dbReference type="GO" id="GO:0030686">
    <property type="term" value="C:90S preribosome"/>
    <property type="evidence" value="ECO:0007669"/>
    <property type="project" value="TreeGrafter"/>
</dbReference>
<organism evidence="5 6">
    <name type="scientific">Meripilus lineatus</name>
    <dbReference type="NCBI Taxonomy" id="2056292"/>
    <lineage>
        <taxon>Eukaryota</taxon>
        <taxon>Fungi</taxon>
        <taxon>Dikarya</taxon>
        <taxon>Basidiomycota</taxon>
        <taxon>Agaricomycotina</taxon>
        <taxon>Agaricomycetes</taxon>
        <taxon>Polyporales</taxon>
        <taxon>Meripilaceae</taxon>
        <taxon>Meripilus</taxon>
    </lineage>
</organism>
<evidence type="ECO:0000313" key="5">
    <source>
        <dbReference type="EMBL" id="KAJ3491449.1"/>
    </source>
</evidence>
<dbReference type="Proteomes" id="UP001212997">
    <property type="component" value="Unassembled WGS sequence"/>
</dbReference>
<dbReference type="Gene3D" id="1.25.10.10">
    <property type="entry name" value="Leucine-rich Repeat Variant"/>
    <property type="match status" value="2"/>
</dbReference>
<evidence type="ECO:0000313" key="6">
    <source>
        <dbReference type="Proteomes" id="UP001212997"/>
    </source>
</evidence>
<feature type="compositionally biased region" description="Basic and acidic residues" evidence="1">
    <location>
        <begin position="1013"/>
        <end position="1023"/>
    </location>
</feature>
<dbReference type="InterPro" id="IPR011430">
    <property type="entry name" value="UTP20_N"/>
</dbReference>
<dbReference type="Pfam" id="PF23099">
    <property type="entry name" value="UTP20_C"/>
    <property type="match status" value="1"/>
</dbReference>
<gene>
    <name evidence="5" type="ORF">NLI96_g715</name>
</gene>
<feature type="region of interest" description="Disordered" evidence="1">
    <location>
        <begin position="2521"/>
        <end position="2572"/>
    </location>
</feature>
<dbReference type="PANTHER" id="PTHR17695">
    <property type="entry name" value="SMALL SUBUNIT PROCESSOME COMPONENT 20 HOMOLOG"/>
    <property type="match status" value="1"/>
</dbReference>
<dbReference type="SUPFAM" id="SSF48371">
    <property type="entry name" value="ARM repeat"/>
    <property type="match status" value="2"/>
</dbReference>
<evidence type="ECO:0000256" key="1">
    <source>
        <dbReference type="SAM" id="MobiDB-lite"/>
    </source>
</evidence>
<dbReference type="InterPro" id="IPR057525">
    <property type="entry name" value="UTP20_C"/>
</dbReference>
<sequence>MEERPAKRFKHQSYKDTLKEVHPPSALKNNAFDQDLEDSASHFREALERWRELCLSPTFIKFSKKVDPISVSMPLLLHHWSEVIDAWLEAVDIGDDEGLKPVLDLLQQISHDLRVTLAPRHSEILQILLSILPKSLSAPTFTVLLETLSSFIKYVTTPLDLVEDTWKAFQIQLPKCNPEVQRAVAELWGTIIRRLKLPIREKCSIAMVENPDVDISAWIFVSACKSVSHTLHTTTPTIFKPLLKYYLSVENPEDVFTVLRRLLTSLAHHCSTSEQYSPLTDVLVEELFSLPTNSETSEPLRRLLELLTVPCSVRKGSRMSAKNLSRLVSHIPTLPVSDLLEPSLLKFTTACLIAGDMSLWMGPGRKVLEWVWCRPTLAFKLCGVLSDMNWGGWKLIALPNVVKQTHTLILNHPKEMLGLLSTAQREKRLESVDEGWKRRLQEWVGQRFQEWSATPDQMEELHFVLTISDLLPCIGPLVVKIISATLQTADPIVDYEQSATNSAWLLGSCLECLSKRKTSEWKEGVDLGAWTTVIVEKWSWCGFVLAGLNQLIRNMSLKERPSISQNLVVSLLPSILSFSREHRLAALFLLATPTATSSTRPRELLEKCIKGESIAIGVEGVRERIVIMGRLGQSIQDDDEVSAGIAIRWLIAQFKVNLRPLWSPAAEALGVLSERFGDIVWDLVFKQVKIALEGLDAKSLPPWMSTSTGEDYDSVREEERTWRDPSAHHLRVAVSAWLSDDAVQRSIVKVQTIEERFDPSNYKLQLLSALTVFPTLVEKHSRDIVPLFLSLSPPDSSTTLPRHELKVWLELFAKFVNPKALRSTESMHTLYVNLLSHPDRPLQRLALTCLLTYKSPRILPYQGTFHTLLDDTRWRDELAQFDLEEIEEADRAEVTGVLIRLLFGVMLEKKGRSKGGDRRAAVLSTLGGCRPEELRLLVQLMLRPIDSDRGVDMTIDGEYAVKQLRSDVTDKQLVGFLTLLGDVLKNLGTKLVETWPVLLATLLDIVNSAQRRIRSDGPEKEDGSAEDVPTDEVDEVEVDESTSPSRSIRTVRQLGLKRFADFFRCPINYDFSPYMKDAFRSFISPRLSLLDSESTQAPSALLELFAVWSTRADTAVFLTNYDDRVLPKTYSCLIAPNVKPAVVTKVMDIVDNLLTLSSTEESILNSVFKLHVSLLLTNLSTWVERSKDATSLTDTLGRRQISILSQIATYLTDSAQASMLLSLFIPLLRKPTKLLPEKIKVDLVNITSNLIPLVADLGDSSSTLYVKTYSALSTLLQSLRSRQGRIATALAFKSFSSVHDGLSQIVELLDGLNAYSTKRIEEPDFDRRLEAFNVLNETLHLKMSCAEWLPIIYNMLYFIQDPEELTIRSNAALAMKRFVDRVASEDSEFEASFLKVLYPGLRNGLRSKNELVRSEILGVVSYAVGKCEKISFLQEMRPLLAAGDDEANFFNNIHHVQIHRRTRAIRRLVEQCDEGNIRSTLVAEIFIPLVENFIQGAGTTDHHLVNEAITALGKMCRQLTWGPYYALVQRYLRLTRSSDALGRAYTRTIVAILDNFHFKMDTVVSSTDEVPNEADDEDGGEPVVADESAQLKIQSHIADAVNTRLLPSLLHHLERRDDAEEALRIPIAVGIAQVALYLPQESKDMQISRLMTVLSQILRSKSQETRDLTRETFCRIAITVGPSQLPTMFRELRAALTRGPQLHVLAFVIHSILVHVTTEEHASTFHTLDDCVGDVSHTAAEVIFGESGKDVVSEGFKTKMREVRGSASRGLDTFAILAKFITPHKVSNLLLPVRNIFHETETLRVMQQAEDLLRRIAGGLNANGHLVPKELLVLCHTLVSQNSRFLKEAPAPPKKSKKRKDDAIVHLKRKHAPDSDHYANNSFRFVVFGLELFITAHKRGRFDFKDHEVLTRLESLVPVIGNTLYSSHMEVIIPALKAATAILKCPLKTVEKSAPVITRQMLDIIKQSGSTESDAVQTALKSLATILREIPSAQVKEKDLVFLLELLSPDIEEPSRQASVFAMLRAIVARKFVVPEIYDMMDKVSEVMVTNQAPQVRELCRGVLLQFLLEYPQGKGRLKNHMTFLAKNLSYVYESGRKSVMELLDAVLSKFNPSLLREYSDLLFVALVMVIANDEAAKCREMASELIKKLLTRLDDAQRRVVVSHIHSWATQTSQPQLLRVSSQVYGIVIDLLKEEVSPYASSILEDLDAILDFSASSLEEAEDEDNNADIDLEWQIPYHAMTALSKLLQVRKELASQEDTVRWPLVASHLLYPHGWVRTASCRLLSLLFGAVSVAPPDPGLPDTSPLSRAGMEEVAKKFCLQLRSENLDAALSTQVVKNLFFIGRCFAAVESTEVIHTNETEPGSESDSESGVEEDEDEGRPKSGHPLHWLFSKLSYQARSAHIARRNKSTSPDNWFHQPASILRWFAAMATFMEPDMTSRFLTHILNPVYRIAEDDSIRDPHIGKSSSPTFLPSFRSPGLLDELKNLTTELQELVQTKVGTTKFSTVYSRIRQNVTTLRRERKVSRARQVTTNPAAAAKRKLARNVAKKDSRKRKHQPFTEGSLKRRRAV</sequence>
<evidence type="ECO:0000259" key="2">
    <source>
        <dbReference type="Pfam" id="PF07539"/>
    </source>
</evidence>
<reference evidence="5" key="1">
    <citation type="submission" date="2022-07" db="EMBL/GenBank/DDBJ databases">
        <title>Genome Sequence of Physisporinus lineatus.</title>
        <authorList>
            <person name="Buettner E."/>
        </authorList>
    </citation>
    <scope>NUCLEOTIDE SEQUENCE</scope>
    <source>
        <strain evidence="5">VT162</strain>
    </source>
</reference>
<evidence type="ECO:0000259" key="3">
    <source>
        <dbReference type="Pfam" id="PF20416"/>
    </source>
</evidence>
<dbReference type="Pfam" id="PF07539">
    <property type="entry name" value="UTP20_N"/>
    <property type="match status" value="1"/>
</dbReference>
<dbReference type="PANTHER" id="PTHR17695:SF11">
    <property type="entry name" value="SMALL SUBUNIT PROCESSOME COMPONENT 20 HOMOLOG"/>
    <property type="match status" value="1"/>
</dbReference>
<dbReference type="EMBL" id="JANAWD010000012">
    <property type="protein sequence ID" value="KAJ3491449.1"/>
    <property type="molecule type" value="Genomic_DNA"/>
</dbReference>
<dbReference type="InterPro" id="IPR011989">
    <property type="entry name" value="ARM-like"/>
</dbReference>
<evidence type="ECO:0000259" key="4">
    <source>
        <dbReference type="Pfam" id="PF23099"/>
    </source>
</evidence>
<dbReference type="InterPro" id="IPR052575">
    <property type="entry name" value="SSU_processome_comp_20"/>
</dbReference>
<feature type="domain" description="U3 small nucleolar RNA-associated protein 20 C-terminal" evidence="4">
    <location>
        <begin position="2484"/>
        <end position="2559"/>
    </location>
</feature>
<dbReference type="Pfam" id="PF20416">
    <property type="entry name" value="UTP20"/>
    <property type="match status" value="1"/>
</dbReference>
<evidence type="ECO:0008006" key="7">
    <source>
        <dbReference type="Google" id="ProtNLM"/>
    </source>
</evidence>
<feature type="region of interest" description="Disordered" evidence="1">
    <location>
        <begin position="1013"/>
        <end position="1044"/>
    </location>
</feature>
<name>A0AAD5YNN4_9APHY</name>
<proteinExistence type="predicted"/>
<dbReference type="InterPro" id="IPR046523">
    <property type="entry name" value="UTP20_dom"/>
</dbReference>
<comment type="caution">
    <text evidence="5">The sequence shown here is derived from an EMBL/GenBank/DDBJ whole genome shotgun (WGS) entry which is preliminary data.</text>
</comment>
<dbReference type="GO" id="GO:0032040">
    <property type="term" value="C:small-subunit processome"/>
    <property type="evidence" value="ECO:0007669"/>
    <property type="project" value="TreeGrafter"/>
</dbReference>
<feature type="compositionally biased region" description="Acidic residues" evidence="1">
    <location>
        <begin position="2364"/>
        <end position="2380"/>
    </location>
</feature>
<protein>
    <recommendedName>
        <fullName evidence="7">U3 small nucleolar RNA-associated protein 20</fullName>
    </recommendedName>
</protein>
<feature type="domain" description="U3 small nucleolar RNA-associated protein 20 N-terminal" evidence="2">
    <location>
        <begin position="802"/>
        <end position="1409"/>
    </location>
</feature>
<accession>A0AAD5YNN4</accession>
<keyword evidence="6" id="KW-1185">Reference proteome</keyword>
<feature type="compositionally biased region" description="Acidic residues" evidence="1">
    <location>
        <begin position="1024"/>
        <end position="1040"/>
    </location>
</feature>